<dbReference type="EMBL" id="LNYJ01000011">
    <property type="protein sequence ID" value="KTD16388.1"/>
    <property type="molecule type" value="Genomic_DNA"/>
</dbReference>
<gene>
    <name evidence="2" type="ORF">Ljor_0694</name>
</gene>
<proteinExistence type="predicted"/>
<protein>
    <submittedName>
        <fullName evidence="2">Uncharacterized protein</fullName>
    </submittedName>
</protein>
<dbReference type="PATRIC" id="fig|456.5.peg.736"/>
<dbReference type="AlphaFoldDB" id="A0A0W0V8H1"/>
<keyword evidence="3" id="KW-1185">Reference proteome</keyword>
<comment type="caution">
    <text evidence="2">The sequence shown here is derived from an EMBL/GenBank/DDBJ whole genome shotgun (WGS) entry which is preliminary data.</text>
</comment>
<accession>A0A0W0V8H1</accession>
<sequence length="612" mass="68305">MLATKGPIYFYLDGTQVPNGKKIVKIKRKNYHVDDNGNHIQVFTPNQLPTHQLRTKQGERVPPTALLWERNETKFCVMPDGTEKEVITVEQRSKSQLKFKNGEGVPDDTEIIEEGDKKFVLLNDGIKEEVFTSYWLNPKFKDGTPVPDNLPLSTEGKKRSVTTADGSDVPVFTAHALNQANQRKKNKLKIPEKPVKPQGISGLKYSDGTLVPGDIAIIKEKKHFFALHGDEKVRVYTSVQISGSRLKFQNGDLVPENLPHIKEGKKRYVLMPTGERVQVFRSNTLSNQRYAKGITKKQKQSKSSLAVISTHSNHESEGNLATLTLGQELNRLTDSSYESSDISFMETLDAPFPFLDFTELEGLTDSLREDPQKIPPVSANTQPSSGLRYANGHAVPVEAEIKTEGKKFYILNGDTKEQIYTASQLPGNRLKFKNGDPVPDNLPYFKKGQNWYVTMANNEVIQVFKANALYQRKRTATKRSKLASNGEQFPIEPMVSEPLEQRSGVNEHLELLEETTNSISVGHNSGGFVNNASSRYAFFAPFTNSVTTNPNPVVASIEVNSDQNPFEKLVSVDPILSYFNELPPAIGGLAPEDIEDFLLEDTSSHPSKKSKL</sequence>
<feature type="region of interest" description="Disordered" evidence="1">
    <location>
        <begin position="368"/>
        <end position="389"/>
    </location>
</feature>
<name>A0A0W0V8H1_9GAMM</name>
<evidence type="ECO:0000313" key="2">
    <source>
        <dbReference type="EMBL" id="KTD16388.1"/>
    </source>
</evidence>
<organism evidence="2 3">
    <name type="scientific">Legionella jordanis</name>
    <dbReference type="NCBI Taxonomy" id="456"/>
    <lineage>
        <taxon>Bacteria</taxon>
        <taxon>Pseudomonadati</taxon>
        <taxon>Pseudomonadota</taxon>
        <taxon>Gammaproteobacteria</taxon>
        <taxon>Legionellales</taxon>
        <taxon>Legionellaceae</taxon>
        <taxon>Legionella</taxon>
    </lineage>
</organism>
<dbReference type="Proteomes" id="UP000055035">
    <property type="component" value="Unassembled WGS sequence"/>
</dbReference>
<dbReference type="RefSeq" id="WP_058470245.1">
    <property type="nucleotide sequence ID" value="NZ_CAAAIC010000004.1"/>
</dbReference>
<reference evidence="2 3" key="1">
    <citation type="submission" date="2015-11" db="EMBL/GenBank/DDBJ databases">
        <title>Genomic analysis of 38 Legionella species identifies large and diverse effector repertoires.</title>
        <authorList>
            <person name="Burstein D."/>
            <person name="Amaro F."/>
            <person name="Zusman T."/>
            <person name="Lifshitz Z."/>
            <person name="Cohen O."/>
            <person name="Gilbert J.A."/>
            <person name="Pupko T."/>
            <person name="Shuman H.A."/>
            <person name="Segal G."/>
        </authorList>
    </citation>
    <scope>NUCLEOTIDE SEQUENCE [LARGE SCALE GENOMIC DNA]</scope>
    <source>
        <strain evidence="2 3">BL-540</strain>
    </source>
</reference>
<evidence type="ECO:0000313" key="3">
    <source>
        <dbReference type="Proteomes" id="UP000055035"/>
    </source>
</evidence>
<evidence type="ECO:0000256" key="1">
    <source>
        <dbReference type="SAM" id="MobiDB-lite"/>
    </source>
</evidence>
<feature type="region of interest" description="Disordered" evidence="1">
    <location>
        <begin position="146"/>
        <end position="165"/>
    </location>
</feature>